<feature type="signal peptide" evidence="8">
    <location>
        <begin position="1"/>
        <end position="19"/>
    </location>
</feature>
<dbReference type="Gene3D" id="1.20.5.170">
    <property type="match status" value="1"/>
</dbReference>
<dbReference type="RefSeq" id="XP_039468870.1">
    <property type="nucleotide sequence ID" value="XM_039612936.1"/>
</dbReference>
<dbReference type="GO" id="GO:0005737">
    <property type="term" value="C:cytoplasm"/>
    <property type="evidence" value="ECO:0007669"/>
    <property type="project" value="TreeGrafter"/>
</dbReference>
<keyword evidence="4" id="KW-0342">GTP-binding</keyword>
<dbReference type="Pfam" id="PF03308">
    <property type="entry name" value="MeaB"/>
    <property type="match status" value="1"/>
</dbReference>
<dbReference type="CDD" id="cd03114">
    <property type="entry name" value="MMAA-like"/>
    <property type="match status" value="1"/>
</dbReference>
<evidence type="ECO:0000256" key="2">
    <source>
        <dbReference type="ARBA" id="ARBA00022741"/>
    </source>
</evidence>
<feature type="chain" id="PRO_5025640234" evidence="8">
    <location>
        <begin position="20"/>
        <end position="408"/>
    </location>
</feature>
<keyword evidence="3" id="KW-0378">Hydrolase</keyword>
<evidence type="ECO:0000256" key="7">
    <source>
        <dbReference type="ARBA" id="ARBA00062796"/>
    </source>
</evidence>
<dbReference type="OMA" id="WMWERID"/>
<dbReference type="Ensembl" id="ENSOABT00000054924.2">
    <property type="protein sequence ID" value="ENSOABP00000053572.1"/>
    <property type="gene ID" value="ENSOABG00000023667.2"/>
</dbReference>
<dbReference type="GO" id="GO:0005525">
    <property type="term" value="F:GTP binding"/>
    <property type="evidence" value="ECO:0007669"/>
    <property type="project" value="UniProtKB-KW"/>
</dbReference>
<evidence type="ECO:0000256" key="5">
    <source>
        <dbReference type="ARBA" id="ARBA00048548"/>
    </source>
</evidence>
<evidence type="ECO:0000256" key="3">
    <source>
        <dbReference type="ARBA" id="ARBA00022801"/>
    </source>
</evidence>
<dbReference type="FunFam" id="3.40.50.300:FF:000647">
    <property type="entry name" value="Methylmalonic aciduria type A homolog, mitochondrial"/>
    <property type="match status" value="1"/>
</dbReference>
<dbReference type="PANTHER" id="PTHR23408:SF3">
    <property type="entry name" value="METHYLMALONIC ACIDURIA TYPE A PROTEIN, MITOCHONDRIAL"/>
    <property type="match status" value="1"/>
</dbReference>
<comment type="similarity">
    <text evidence="1">Belongs to the SIMIBI class G3E GTPase family. ArgK/MeaB subfamily.</text>
</comment>
<name>A0A668VRV4_OREAU</name>
<dbReference type="SUPFAM" id="SSF52540">
    <property type="entry name" value="P-loop containing nucleoside triphosphate hydrolases"/>
    <property type="match status" value="1"/>
</dbReference>
<dbReference type="NCBIfam" id="TIGR00750">
    <property type="entry name" value="lao"/>
    <property type="match status" value="1"/>
</dbReference>
<comment type="function">
    <text evidence="6">GTPase, binds and hydrolyzes GTP. Involved in intracellular vitamin B12 metabolism, mediates the transport of cobalamin (Cbl) into mitochondria for the final steps of adenosylcobalamin (AdoCbl) synthesis. Functions as a G-protein chaperone that assists AdoCbl cofactor delivery from MMAB to the methylmalonyl-CoA mutase (MMUT). Plays a dual role as both a protectase and a reactivase for MMUT. Protects MMUT from progressive inactivation by oxidation by decreasing the rate of the formation of the oxidized inactive cofactor hydroxocobalamin (OH2Cbl). Additionally acts a reactivase by promoting the replacement of OH2Cbl by the active cofactor AdoCbl, restoring the activity of MMUT in the presence and hydrolysis of GTP.</text>
</comment>
<evidence type="ECO:0000256" key="4">
    <source>
        <dbReference type="ARBA" id="ARBA00023134"/>
    </source>
</evidence>
<evidence type="ECO:0000313" key="10">
    <source>
        <dbReference type="Proteomes" id="UP000472276"/>
    </source>
</evidence>
<dbReference type="Gene3D" id="1.10.287.130">
    <property type="match status" value="1"/>
</dbReference>
<evidence type="ECO:0000256" key="1">
    <source>
        <dbReference type="ARBA" id="ARBA00009625"/>
    </source>
</evidence>
<evidence type="ECO:0000313" key="9">
    <source>
        <dbReference type="Ensembl" id="ENSOABP00000053572.1"/>
    </source>
</evidence>
<dbReference type="Proteomes" id="UP000472276">
    <property type="component" value="Unassembled WGS sequence"/>
</dbReference>
<dbReference type="NCBIfam" id="NF006958">
    <property type="entry name" value="PRK09435.1"/>
    <property type="match status" value="1"/>
</dbReference>
<protein>
    <submittedName>
        <fullName evidence="9">Uncharacterized protein</fullName>
    </submittedName>
</protein>
<dbReference type="GeneID" id="116329998"/>
<sequence>MRRFSLSLLRHISSSTALALTGTCRFHRRLCFTASRPQYRSIVPAHSCQQTRTESTAASQHIQDLSGPEQRLLNKLYDGLIGGQRASLAECITLVETQHPRKKELAQVLLQRVLAYRREQESRNGGKPVAFRVGLSGPPGAGKSSFIEVVGKMLTGRGHKVAVLAVDPSSCTTGGSLMGDKTRMTELSRDMNAFIRPSPTSGTLGGVTRTTNEAIVLCEGAGYDIVLVETVGVGQSEFAVADMVDMFVLLIPPAGGDELQGIKRGIIERAELVVVTKSDGDLVVPARRIQAEYTSALKLLRRQSKSWNPKVVRASSQTFEGIPEVWAKMEAYREAALASGELQGRRRAQQRVWMWSLIQESVLCHFQNHPGVREALPHLEERVTKGAISPGLAADLLLRAFSSSSSSQ</sequence>
<dbReference type="InterPro" id="IPR005129">
    <property type="entry name" value="GTPase_ArgK"/>
</dbReference>
<keyword evidence="8" id="KW-0732">Signal</keyword>
<keyword evidence="2" id="KW-0547">Nucleotide-binding</keyword>
<evidence type="ECO:0000256" key="8">
    <source>
        <dbReference type="SAM" id="SignalP"/>
    </source>
</evidence>
<dbReference type="GO" id="GO:0003924">
    <property type="term" value="F:GTPase activity"/>
    <property type="evidence" value="ECO:0007669"/>
    <property type="project" value="InterPro"/>
</dbReference>
<dbReference type="AlphaFoldDB" id="A0A668VRV4"/>
<evidence type="ECO:0000256" key="6">
    <source>
        <dbReference type="ARBA" id="ARBA00056794"/>
    </source>
</evidence>
<comment type="subunit">
    <text evidence="7">Homodimer. Interacts with MMUT (the apoenzyme form); the interaction is GTP dependent.</text>
</comment>
<proteinExistence type="inferred from homology"/>
<dbReference type="InterPro" id="IPR027417">
    <property type="entry name" value="P-loop_NTPase"/>
</dbReference>
<comment type="catalytic activity">
    <reaction evidence="5">
        <text>GTP + H2O = GDP + phosphate + H(+)</text>
        <dbReference type="Rhea" id="RHEA:19669"/>
        <dbReference type="ChEBI" id="CHEBI:15377"/>
        <dbReference type="ChEBI" id="CHEBI:15378"/>
        <dbReference type="ChEBI" id="CHEBI:37565"/>
        <dbReference type="ChEBI" id="CHEBI:43474"/>
        <dbReference type="ChEBI" id="CHEBI:58189"/>
    </reaction>
</comment>
<gene>
    <name evidence="9" type="primary">MMAA</name>
</gene>
<reference evidence="9" key="1">
    <citation type="submission" date="2025-08" db="UniProtKB">
        <authorList>
            <consortium name="Ensembl"/>
        </authorList>
    </citation>
    <scope>IDENTIFICATION</scope>
</reference>
<keyword evidence="10" id="KW-1185">Reference proteome</keyword>
<organism evidence="9 10">
    <name type="scientific">Oreochromis aureus</name>
    <name type="common">Israeli tilapia</name>
    <name type="synonym">Chromis aureus</name>
    <dbReference type="NCBI Taxonomy" id="47969"/>
    <lineage>
        <taxon>Eukaryota</taxon>
        <taxon>Metazoa</taxon>
        <taxon>Chordata</taxon>
        <taxon>Craniata</taxon>
        <taxon>Vertebrata</taxon>
        <taxon>Euteleostomi</taxon>
        <taxon>Actinopterygii</taxon>
        <taxon>Neopterygii</taxon>
        <taxon>Teleostei</taxon>
        <taxon>Neoteleostei</taxon>
        <taxon>Acanthomorphata</taxon>
        <taxon>Ovalentaria</taxon>
        <taxon>Cichlomorphae</taxon>
        <taxon>Cichliformes</taxon>
        <taxon>Cichlidae</taxon>
        <taxon>African cichlids</taxon>
        <taxon>Pseudocrenilabrinae</taxon>
        <taxon>Oreochromini</taxon>
        <taxon>Oreochromis</taxon>
    </lineage>
</organism>
<dbReference type="RefSeq" id="XP_039468869.1">
    <property type="nucleotide sequence ID" value="XM_039612935.1"/>
</dbReference>
<dbReference type="Gene3D" id="3.40.50.300">
    <property type="entry name" value="P-loop containing nucleotide triphosphate hydrolases"/>
    <property type="match status" value="1"/>
</dbReference>
<reference evidence="9" key="2">
    <citation type="submission" date="2025-09" db="UniProtKB">
        <authorList>
            <consortium name="Ensembl"/>
        </authorList>
    </citation>
    <scope>IDENTIFICATION</scope>
</reference>
<dbReference type="PANTHER" id="PTHR23408">
    <property type="entry name" value="METHYLMALONYL-COA MUTASE"/>
    <property type="match status" value="1"/>
</dbReference>
<accession>A0A668VRV4</accession>